<dbReference type="EMBL" id="JAUTWS010000046">
    <property type="protein sequence ID" value="MDO9712384.1"/>
    <property type="molecule type" value="Genomic_DNA"/>
</dbReference>
<sequence length="123" mass="13604">MSEMETNICAAARIYMEATVAFDLAATEEDVAPEGALRLKMEGRVEAIAERRDRAYANICDTPARTQRERLAKVAVMHCESKLRGDLTEIELSVIRDLLGFDLDALGDNEATAASEFLRRGLV</sequence>
<evidence type="ECO:0000313" key="1">
    <source>
        <dbReference type="EMBL" id="MDO9712384.1"/>
    </source>
</evidence>
<organism evidence="1 2">
    <name type="scientific">Paracraurococcus lichenis</name>
    <dbReference type="NCBI Taxonomy" id="3064888"/>
    <lineage>
        <taxon>Bacteria</taxon>
        <taxon>Pseudomonadati</taxon>
        <taxon>Pseudomonadota</taxon>
        <taxon>Alphaproteobacteria</taxon>
        <taxon>Acetobacterales</taxon>
        <taxon>Roseomonadaceae</taxon>
        <taxon>Paracraurococcus</taxon>
    </lineage>
</organism>
<evidence type="ECO:0008006" key="3">
    <source>
        <dbReference type="Google" id="ProtNLM"/>
    </source>
</evidence>
<keyword evidence="2" id="KW-1185">Reference proteome</keyword>
<protein>
    <recommendedName>
        <fullName evidence="3">Co-chaperone DjlA N-terminal domain-containing protein</fullName>
    </recommendedName>
</protein>
<reference evidence="1 2" key="1">
    <citation type="submission" date="2023-08" db="EMBL/GenBank/DDBJ databases">
        <title>The draft genome sequence of Paracraurococcus sp. LOR1-02.</title>
        <authorList>
            <person name="Kingkaew E."/>
            <person name="Tanasupawat S."/>
        </authorList>
    </citation>
    <scope>NUCLEOTIDE SEQUENCE [LARGE SCALE GENOMIC DNA]</scope>
    <source>
        <strain evidence="1 2">LOR1-02</strain>
    </source>
</reference>
<evidence type="ECO:0000313" key="2">
    <source>
        <dbReference type="Proteomes" id="UP001243009"/>
    </source>
</evidence>
<dbReference type="RefSeq" id="WP_305107239.1">
    <property type="nucleotide sequence ID" value="NZ_JAUTWS010000046.1"/>
</dbReference>
<dbReference type="Proteomes" id="UP001243009">
    <property type="component" value="Unassembled WGS sequence"/>
</dbReference>
<gene>
    <name evidence="1" type="ORF">Q7A36_28840</name>
</gene>
<comment type="caution">
    <text evidence="1">The sequence shown here is derived from an EMBL/GenBank/DDBJ whole genome shotgun (WGS) entry which is preliminary data.</text>
</comment>
<name>A0ABT9E885_9PROT</name>
<accession>A0ABT9E885</accession>
<proteinExistence type="predicted"/>